<proteinExistence type="inferred from homology"/>
<dbReference type="InterPro" id="IPR038665">
    <property type="entry name" value="Voltage-dep_anion_channel_sf"/>
</dbReference>
<evidence type="ECO:0000256" key="5">
    <source>
        <dbReference type="ARBA" id="ARBA00022692"/>
    </source>
</evidence>
<accession>A0ABQ5QDK6</accession>
<dbReference type="InterPro" id="IPR004695">
    <property type="entry name" value="SLAC1/Mae1/Ssu1/TehA"/>
</dbReference>
<evidence type="ECO:0000256" key="6">
    <source>
        <dbReference type="ARBA" id="ARBA00022989"/>
    </source>
</evidence>
<dbReference type="PANTHER" id="PTHR31686">
    <property type="match status" value="1"/>
</dbReference>
<protein>
    <submittedName>
        <fullName evidence="9">C4-dicarboxylate transporter</fullName>
    </submittedName>
</protein>
<dbReference type="PANTHER" id="PTHR31686:SF1">
    <property type="entry name" value="SULFITE EFFLUX PUMP SSU1"/>
    <property type="match status" value="1"/>
</dbReference>
<reference evidence="9 10" key="1">
    <citation type="journal article" date="2023" name="Antonie Van Leeuwenhoek">
        <title>Mesoterricola silvestris gen. nov., sp. nov., Mesoterricola sediminis sp. nov., Geothrix oryzae sp. nov., Geothrix edaphica sp. nov., Geothrix rubra sp. nov., and Geothrix limicola sp. nov., six novel members of Acidobacteriota isolated from soils.</title>
        <authorList>
            <person name="Itoh H."/>
            <person name="Sugisawa Y."/>
            <person name="Mise K."/>
            <person name="Xu Z."/>
            <person name="Kuniyasu M."/>
            <person name="Ushijima N."/>
            <person name="Kawano K."/>
            <person name="Kobayashi E."/>
            <person name="Shiratori Y."/>
            <person name="Masuda Y."/>
            <person name="Senoo K."/>
        </authorList>
    </citation>
    <scope>NUCLEOTIDE SEQUENCE [LARGE SCALE GENOMIC DNA]</scope>
    <source>
        <strain evidence="9 10">Red804</strain>
    </source>
</reference>
<feature type="transmembrane region" description="Helical" evidence="8">
    <location>
        <begin position="194"/>
        <end position="217"/>
    </location>
</feature>
<feature type="transmembrane region" description="Helical" evidence="8">
    <location>
        <begin position="229"/>
        <end position="248"/>
    </location>
</feature>
<evidence type="ECO:0000313" key="9">
    <source>
        <dbReference type="EMBL" id="GLH72747.1"/>
    </source>
</evidence>
<evidence type="ECO:0000313" key="10">
    <source>
        <dbReference type="Proteomes" id="UP001165069"/>
    </source>
</evidence>
<evidence type="ECO:0000256" key="2">
    <source>
        <dbReference type="ARBA" id="ARBA00008566"/>
    </source>
</evidence>
<feature type="transmembrane region" description="Helical" evidence="8">
    <location>
        <begin position="32"/>
        <end position="52"/>
    </location>
</feature>
<feature type="transmembrane region" description="Helical" evidence="8">
    <location>
        <begin position="268"/>
        <end position="289"/>
    </location>
</feature>
<feature type="transmembrane region" description="Helical" evidence="8">
    <location>
        <begin position="158"/>
        <end position="182"/>
    </location>
</feature>
<dbReference type="Gene3D" id="1.50.10.150">
    <property type="entry name" value="Voltage-dependent anion channel"/>
    <property type="match status" value="1"/>
</dbReference>
<comment type="caution">
    <text evidence="9">The sequence shown here is derived from an EMBL/GenBank/DDBJ whole genome shotgun (WGS) entry which is preliminary data.</text>
</comment>
<keyword evidence="10" id="KW-1185">Reference proteome</keyword>
<comment type="subcellular location">
    <subcellularLocation>
        <location evidence="1">Cell membrane</location>
        <topology evidence="1">Multi-pass membrane protein</topology>
    </subcellularLocation>
</comment>
<gene>
    <name evidence="9" type="ORF">GETHLI_12490</name>
</gene>
<dbReference type="EMBL" id="BSDE01000002">
    <property type="protein sequence ID" value="GLH72747.1"/>
    <property type="molecule type" value="Genomic_DNA"/>
</dbReference>
<feature type="transmembrane region" description="Helical" evidence="8">
    <location>
        <begin position="58"/>
        <end position="76"/>
    </location>
</feature>
<comment type="similarity">
    <text evidence="2">Belongs to the tellurite-resistance/dicarboxylate transporter (TDT) family.</text>
</comment>
<feature type="transmembrane region" description="Helical" evidence="8">
    <location>
        <begin position="97"/>
        <end position="119"/>
    </location>
</feature>
<keyword evidence="4" id="KW-1003">Cell membrane</keyword>
<evidence type="ECO:0000256" key="3">
    <source>
        <dbReference type="ARBA" id="ARBA00022448"/>
    </source>
</evidence>
<dbReference type="Proteomes" id="UP001165069">
    <property type="component" value="Unassembled WGS sequence"/>
</dbReference>
<evidence type="ECO:0000256" key="8">
    <source>
        <dbReference type="SAM" id="Phobius"/>
    </source>
</evidence>
<keyword evidence="5 8" id="KW-0812">Transmembrane</keyword>
<dbReference type="RefSeq" id="WP_285571886.1">
    <property type="nucleotide sequence ID" value="NZ_BSDE01000002.1"/>
</dbReference>
<feature type="transmembrane region" description="Helical" evidence="8">
    <location>
        <begin position="340"/>
        <end position="362"/>
    </location>
</feature>
<name>A0ABQ5QDK6_9BACT</name>
<keyword evidence="3" id="KW-0813">Transport</keyword>
<dbReference type="InterPro" id="IPR051629">
    <property type="entry name" value="Sulfite_efflux_TDT"/>
</dbReference>
<organism evidence="9 10">
    <name type="scientific">Geothrix limicola</name>
    <dbReference type="NCBI Taxonomy" id="2927978"/>
    <lineage>
        <taxon>Bacteria</taxon>
        <taxon>Pseudomonadati</taxon>
        <taxon>Acidobacteriota</taxon>
        <taxon>Holophagae</taxon>
        <taxon>Holophagales</taxon>
        <taxon>Holophagaceae</taxon>
        <taxon>Geothrix</taxon>
    </lineage>
</organism>
<keyword evidence="7 8" id="KW-0472">Membrane</keyword>
<dbReference type="CDD" id="cd09319">
    <property type="entry name" value="TDT_like_1"/>
    <property type="match status" value="1"/>
</dbReference>
<dbReference type="Pfam" id="PF03595">
    <property type="entry name" value="SLAC1"/>
    <property type="match status" value="1"/>
</dbReference>
<evidence type="ECO:0000256" key="1">
    <source>
        <dbReference type="ARBA" id="ARBA00004651"/>
    </source>
</evidence>
<sequence length="381" mass="42080">MAAGTLKEAGPGRVLSTLRGMFDGGIATLHPAYFALVMATGILGTACHLLRIPLLPRLLLWINLPAYVLLWLFTILRFSFHRQAFLKDWSDHGRGPGFFTTVAATSVVGVQLAVLQVTTLVPACLWWLALGLWVLCIYGVFAALMVKEPKPDLASGINGGWLSAVVATQSLAVLGTLAGPWLGVNVELLDLLLISFWLMGGMLYIWMISLIFYRYTFFRFQPTDLLPPYWINMGAMAISTLAGALLIRRAGSSVLLGSLVPFLKGFTLFYWATATWWIPMLGILGIWRYVAHRIALTYDPLYWGAVFPMAMYTTATWRLAEALNLRVLYAVPKAFIALALTSWMLTFFGLLLGFIRALLLAFRGSGIRPGSSSLHALPFQP</sequence>
<feature type="transmembrane region" description="Helical" evidence="8">
    <location>
        <begin position="301"/>
        <end position="320"/>
    </location>
</feature>
<feature type="transmembrane region" description="Helical" evidence="8">
    <location>
        <begin position="125"/>
        <end position="146"/>
    </location>
</feature>
<evidence type="ECO:0000256" key="7">
    <source>
        <dbReference type="ARBA" id="ARBA00023136"/>
    </source>
</evidence>
<keyword evidence="6 8" id="KW-1133">Transmembrane helix</keyword>
<evidence type="ECO:0000256" key="4">
    <source>
        <dbReference type="ARBA" id="ARBA00022475"/>
    </source>
</evidence>